<dbReference type="PANTHER" id="PTHR43536:SF1">
    <property type="entry name" value="MANNOSYLGLYCOPROTEIN ENDO-BETA-MANNOSIDASE"/>
    <property type="match status" value="1"/>
</dbReference>
<dbReference type="InterPro" id="IPR006102">
    <property type="entry name" value="Ig-like_GH2"/>
</dbReference>
<dbReference type="GO" id="GO:0004553">
    <property type="term" value="F:hydrolase activity, hydrolyzing O-glycosyl compounds"/>
    <property type="evidence" value="ECO:0007669"/>
    <property type="project" value="InterPro"/>
</dbReference>
<dbReference type="InterPro" id="IPR054593">
    <property type="entry name" value="Beta-mannosidase-like_N2"/>
</dbReference>
<reference evidence="11" key="1">
    <citation type="submission" date="2022-07" db="EMBL/GenBank/DDBJ databases">
        <title>Draft genome sequence of Zalerion maritima ATCC 34329, a (micro)plastics degrading marine fungus.</title>
        <authorList>
            <person name="Paco A."/>
            <person name="Goncalves M.F.M."/>
            <person name="Rocha-Santos T.A.P."/>
            <person name="Alves A."/>
        </authorList>
    </citation>
    <scope>NUCLEOTIDE SEQUENCE</scope>
    <source>
        <strain evidence="11">ATCC 34329</strain>
    </source>
</reference>
<dbReference type="PANTHER" id="PTHR43536">
    <property type="entry name" value="MANNOSYLGLYCOPROTEIN ENDO-BETA-MANNOSIDASE"/>
    <property type="match status" value="1"/>
</dbReference>
<dbReference type="InterPro" id="IPR013783">
    <property type="entry name" value="Ig-like_fold"/>
</dbReference>
<keyword evidence="3" id="KW-0119">Carbohydrate metabolism</keyword>
<keyword evidence="12" id="KW-1185">Reference proteome</keyword>
<proteinExistence type="inferred from homology"/>
<name>A0AAD5RXJ0_9PEZI</name>
<organism evidence="11 12">
    <name type="scientific">Zalerion maritima</name>
    <dbReference type="NCBI Taxonomy" id="339359"/>
    <lineage>
        <taxon>Eukaryota</taxon>
        <taxon>Fungi</taxon>
        <taxon>Dikarya</taxon>
        <taxon>Ascomycota</taxon>
        <taxon>Pezizomycotina</taxon>
        <taxon>Sordariomycetes</taxon>
        <taxon>Lulworthiomycetidae</taxon>
        <taxon>Lulworthiales</taxon>
        <taxon>Lulworthiaceae</taxon>
        <taxon>Zalerion</taxon>
    </lineage>
</organism>
<dbReference type="Pfam" id="PF22666">
    <property type="entry name" value="Glyco_hydro_2_N2"/>
    <property type="match status" value="1"/>
</dbReference>
<evidence type="ECO:0000256" key="4">
    <source>
        <dbReference type="ARBA" id="ARBA00023295"/>
    </source>
</evidence>
<dbReference type="Gene3D" id="3.20.20.80">
    <property type="entry name" value="Glycosidases"/>
    <property type="match status" value="1"/>
</dbReference>
<keyword evidence="6" id="KW-0732">Signal</keyword>
<evidence type="ECO:0000259" key="10">
    <source>
        <dbReference type="Pfam" id="PF22666"/>
    </source>
</evidence>
<dbReference type="SUPFAM" id="SSF49785">
    <property type="entry name" value="Galactose-binding domain-like"/>
    <property type="match status" value="1"/>
</dbReference>
<feature type="chain" id="PRO_5042186871" description="Exo-1,4-beta-D-glucosaminidase" evidence="6">
    <location>
        <begin position="30"/>
        <end position="936"/>
    </location>
</feature>
<dbReference type="SUPFAM" id="SSF51445">
    <property type="entry name" value="(Trans)glycosidases"/>
    <property type="match status" value="1"/>
</dbReference>
<feature type="domain" description="Glycoside hydrolase family 2 immunoglobulin-like beta-sandwich" evidence="7">
    <location>
        <begin position="238"/>
        <end position="344"/>
    </location>
</feature>
<feature type="domain" description="Beta-mannosidase-like galactose-binding" evidence="10">
    <location>
        <begin position="61"/>
        <end position="193"/>
    </location>
</feature>
<dbReference type="Gene3D" id="2.60.40.10">
    <property type="entry name" value="Immunoglobulins"/>
    <property type="match status" value="3"/>
</dbReference>
<comment type="similarity">
    <text evidence="1">Belongs to the glycosyl hydrolase 2 family.</text>
</comment>
<gene>
    <name evidence="11" type="ORF">MKZ38_006356</name>
</gene>
<feature type="signal peptide" evidence="6">
    <location>
        <begin position="1"/>
        <end position="29"/>
    </location>
</feature>
<dbReference type="Proteomes" id="UP001201980">
    <property type="component" value="Unassembled WGS sequence"/>
</dbReference>
<dbReference type="InterPro" id="IPR008979">
    <property type="entry name" value="Galactose-bd-like_sf"/>
</dbReference>
<evidence type="ECO:0000259" key="8">
    <source>
        <dbReference type="Pfam" id="PF17786"/>
    </source>
</evidence>
<dbReference type="InterPro" id="IPR041447">
    <property type="entry name" value="Mannosidase_ig"/>
</dbReference>
<dbReference type="GO" id="GO:0000272">
    <property type="term" value="P:polysaccharide catabolic process"/>
    <property type="evidence" value="ECO:0007669"/>
    <property type="project" value="UniProtKB-KW"/>
</dbReference>
<dbReference type="SUPFAM" id="SSF49303">
    <property type="entry name" value="beta-Galactosidase/glucuronidase domain"/>
    <property type="match status" value="3"/>
</dbReference>
<evidence type="ECO:0000256" key="3">
    <source>
        <dbReference type="ARBA" id="ARBA00023277"/>
    </source>
</evidence>
<dbReference type="AlphaFoldDB" id="A0AAD5RXJ0"/>
<dbReference type="InterPro" id="IPR043534">
    <property type="entry name" value="EBDG/EBM"/>
</dbReference>
<dbReference type="InterPro" id="IPR017853">
    <property type="entry name" value="GH"/>
</dbReference>
<evidence type="ECO:0008006" key="13">
    <source>
        <dbReference type="Google" id="ProtNLM"/>
    </source>
</evidence>
<evidence type="ECO:0000256" key="6">
    <source>
        <dbReference type="SAM" id="SignalP"/>
    </source>
</evidence>
<dbReference type="Pfam" id="PF00703">
    <property type="entry name" value="Glyco_hydro_2"/>
    <property type="match status" value="1"/>
</dbReference>
<evidence type="ECO:0000256" key="1">
    <source>
        <dbReference type="ARBA" id="ARBA00007401"/>
    </source>
</evidence>
<keyword evidence="5" id="KW-0624">Polysaccharide degradation</keyword>
<evidence type="ECO:0000256" key="2">
    <source>
        <dbReference type="ARBA" id="ARBA00022801"/>
    </source>
</evidence>
<keyword evidence="4" id="KW-0326">Glycosidase</keyword>
<dbReference type="Gene3D" id="2.60.120.260">
    <property type="entry name" value="Galactose-binding domain-like"/>
    <property type="match status" value="1"/>
</dbReference>
<evidence type="ECO:0000313" key="11">
    <source>
        <dbReference type="EMBL" id="KAJ2905110.1"/>
    </source>
</evidence>
<feature type="domain" description="Exo-beta-D-glucosaminidase Ig-fold" evidence="9">
    <location>
        <begin position="826"/>
        <end position="929"/>
    </location>
</feature>
<evidence type="ECO:0000256" key="5">
    <source>
        <dbReference type="ARBA" id="ARBA00023326"/>
    </source>
</evidence>
<comment type="caution">
    <text evidence="11">The sequence shown here is derived from an EMBL/GenBank/DDBJ whole genome shotgun (WGS) entry which is preliminary data.</text>
</comment>
<dbReference type="Pfam" id="PF17786">
    <property type="entry name" value="Mannosidase_ig"/>
    <property type="match status" value="1"/>
</dbReference>
<keyword evidence="2" id="KW-0378">Hydrolase</keyword>
<dbReference type="InterPro" id="IPR036156">
    <property type="entry name" value="Beta-gal/glucu_dom_sf"/>
</dbReference>
<evidence type="ECO:0000313" key="12">
    <source>
        <dbReference type="Proteomes" id="UP001201980"/>
    </source>
</evidence>
<feature type="domain" description="Mannosidase Ig/CBM-like" evidence="8">
    <location>
        <begin position="719"/>
        <end position="809"/>
    </location>
</feature>
<evidence type="ECO:0000259" key="7">
    <source>
        <dbReference type="Pfam" id="PF00703"/>
    </source>
</evidence>
<dbReference type="Pfam" id="PF18368">
    <property type="entry name" value="Ig_GlcNase"/>
    <property type="match status" value="1"/>
</dbReference>
<dbReference type="InterPro" id="IPR041351">
    <property type="entry name" value="Ig_GlcNase"/>
</dbReference>
<dbReference type="EMBL" id="JAKWBI020000038">
    <property type="protein sequence ID" value="KAJ2905110.1"/>
    <property type="molecule type" value="Genomic_DNA"/>
</dbReference>
<protein>
    <recommendedName>
        <fullName evidence="13">Exo-1,4-beta-D-glucosaminidase</fullName>
    </recommendedName>
</protein>
<evidence type="ECO:0000259" key="9">
    <source>
        <dbReference type="Pfam" id="PF18368"/>
    </source>
</evidence>
<sequence>MHAANLTVGWNKVALLPLLANYGLGDADANHPDPAAFIRGGDYRRTIPSWHIQSTESAGGNATEISKPGFDISGWHDIKTSRCTLMACLLHEGVYDDAELFFSENLKEVDRNQFLVSWLYRHEFCLGDEYDSEASENVHYFVETNGVTSKGDIFLNGKQIADGAVQKGAYAGRSYEITEFVERENALVIQVYPTDYNYDLALGFVDWNPYPPDNGTGVWRNVVVRRTGPVHVGPMHVTTDIELPVENATSAVVTLKAVVQNLEDEEVAARVEGEVYMEGAAGDDDYGSPATLTAQQSITLQPKEQKEIRLLVTVKNPEIWWPRQWGSQPLYTASLSCSIGDTKKSTRVSDASEKLSFGIRTVTSELNSFDDRVFSINGHPFQVIGGGYSADMFLRWDGKKFSTQVSYMMDMGLNTLRLEGKQEQPELYEIADKVGLMVMAGWECCDKWEAWRYNDELGVDPVPWWDETDYQVANVSLRHEADMMQSHPSMLAFLVGSDFWPDNRATDIYVEALKSASWDAPIVSSASQRGFPERLGNSGMKMDGPYDWVPPNYWYDEDEQLGAAFGFGSELGAGVGTPELGSLRKFLKEGEMDDMWQAPDEGLYHMSTDVSQFYDRGIYNEALRARYGTPESLEEYLLKAQMMDYEATRAEFEAYAARWTTADGGRPATGMVYWMLNNAWPSLHWNLFDYYMHPAGSFYGTKLGARMETVVYDYASKGVYLVNRSLGRTGKRTIYIQVVDEKGEEVANEMVEVEDAEGNASVLVKQDISDMLGTSSKNGTEAGGVVFLRLVLSDGGEEGEAISRNVYWLPRGDDGMDELDWENSDWFYTPVTKYANFTPLFEMEEADLNVSPGETHGRDMGRSVVLENKGSVPAVFVRLGLVDEEGEDVLPVRWGDNYVTLWPGETLEIQLGWEGDGYGSAVQVSGVNVKDGEVRL</sequence>
<accession>A0AAD5RXJ0</accession>